<name>A0ABU3EVN0_9ENTE</name>
<keyword evidence="1" id="KW-0067">ATP-binding</keyword>
<keyword evidence="1" id="KW-0547">Nucleotide-binding</keyword>
<accession>A0ABU3EVN0</accession>
<dbReference type="Proteomes" id="UP001252875">
    <property type="component" value="Unassembled WGS sequence"/>
</dbReference>
<proteinExistence type="predicted"/>
<gene>
    <name evidence="1" type="ORF">P7D85_03960</name>
</gene>
<dbReference type="RefSeq" id="WP_311820916.1">
    <property type="nucleotide sequence ID" value="NZ_JARPYF010000001.1"/>
</dbReference>
<dbReference type="EMBL" id="JARPYI010000001">
    <property type="protein sequence ID" value="MDT2598915.1"/>
    <property type="molecule type" value="Genomic_DNA"/>
</dbReference>
<organism evidence="1 2">
    <name type="scientific">Enterococcus hulanensis</name>
    <dbReference type="NCBI Taxonomy" id="2559929"/>
    <lineage>
        <taxon>Bacteria</taxon>
        <taxon>Bacillati</taxon>
        <taxon>Bacillota</taxon>
        <taxon>Bacilli</taxon>
        <taxon>Lactobacillales</taxon>
        <taxon>Enterococcaceae</taxon>
        <taxon>Enterococcus</taxon>
    </lineage>
</organism>
<comment type="caution">
    <text evidence="1">The sequence shown here is derived from an EMBL/GenBank/DDBJ whole genome shotgun (WGS) entry which is preliminary data.</text>
</comment>
<keyword evidence="2" id="KW-1185">Reference proteome</keyword>
<dbReference type="GO" id="GO:0005524">
    <property type="term" value="F:ATP binding"/>
    <property type="evidence" value="ECO:0007669"/>
    <property type="project" value="UniProtKB-KW"/>
</dbReference>
<dbReference type="Gene3D" id="3.30.565.10">
    <property type="entry name" value="Histidine kinase-like ATPase, C-terminal domain"/>
    <property type="match status" value="1"/>
</dbReference>
<sequence length="57" mass="6794">MYWNRRFILKIIKFWTISGLGLTIVKELVEKMNGTIEGSYQDERLIITMSFQSEHVE</sequence>
<evidence type="ECO:0000313" key="1">
    <source>
        <dbReference type="EMBL" id="MDT2598915.1"/>
    </source>
</evidence>
<evidence type="ECO:0000313" key="2">
    <source>
        <dbReference type="Proteomes" id="UP001252875"/>
    </source>
</evidence>
<dbReference type="InterPro" id="IPR036890">
    <property type="entry name" value="HATPase_C_sf"/>
</dbReference>
<protein>
    <submittedName>
        <fullName evidence="1">ATP-binding protein</fullName>
    </submittedName>
</protein>
<reference evidence="1 2" key="1">
    <citation type="submission" date="2023-03" db="EMBL/GenBank/DDBJ databases">
        <authorList>
            <person name="Shen W."/>
            <person name="Cai J."/>
        </authorList>
    </citation>
    <scope>NUCLEOTIDE SEQUENCE [LARGE SCALE GENOMIC DNA]</scope>
    <source>
        <strain evidence="1 2">D6-4</strain>
    </source>
</reference>
<dbReference type="SUPFAM" id="SSF55874">
    <property type="entry name" value="ATPase domain of HSP90 chaperone/DNA topoisomerase II/histidine kinase"/>
    <property type="match status" value="1"/>
</dbReference>